<evidence type="ECO:0000256" key="3">
    <source>
        <dbReference type="ARBA" id="ARBA00022490"/>
    </source>
</evidence>
<dbReference type="PROSITE" id="PS51897">
    <property type="entry name" value="ANNEXIN_2"/>
    <property type="match status" value="1"/>
</dbReference>
<sequence length="295" mass="33483">MAMTTTQIASELQSAIEQKDHAKINAITSQYGSEERAKIAAQYLADYGKSLKQAIDKNFKDSSWEDLILCCWDDQASIRANWIAKALARKTDHRMLLDTIILCDGPAWNRTAEAYNQLHGRSLVIDLKEKLKDETAEFYSAWTQFQRQGLSDIDNEAKRYSDAIAAHEDATVIEIICGTEQEDYKKVVEKFREVAKKTIPQALSVVYTGPLYWALLTAHYRNIDLTYGAAFLMHHAATADKRGDVDRAIRITSLCFDRCLTCRTYYREFGSMLGDAKKAYPAWVADALAVIWRLS</sequence>
<keyword evidence="3" id="KW-0963">Cytoplasm</keyword>
<keyword evidence="6" id="KW-0206">Cytoskeleton</keyword>
<name>A0A142C648_GIAMU</name>
<evidence type="ECO:0000256" key="2">
    <source>
        <dbReference type="ARBA" id="ARBA00007831"/>
    </source>
</evidence>
<dbReference type="VEuPathDB" id="GiardiaDB:GMRT_10467"/>
<protein>
    <submittedName>
        <fullName evidence="9">Alpha-3 giardin</fullName>
    </submittedName>
</protein>
<dbReference type="GO" id="GO:0007010">
    <property type="term" value="P:cytoskeleton organization"/>
    <property type="evidence" value="ECO:0007669"/>
    <property type="project" value="InterPro"/>
</dbReference>
<keyword evidence="4" id="KW-0493">Microtubule</keyword>
<dbReference type="InterPro" id="IPR018502">
    <property type="entry name" value="Annexin_repeat"/>
</dbReference>
<dbReference type="PANTHER" id="PTHR10502">
    <property type="entry name" value="ANNEXIN"/>
    <property type="match status" value="1"/>
</dbReference>
<comment type="similarity">
    <text evidence="2">Belongs to the annexin family.</text>
</comment>
<dbReference type="GO" id="GO:0005509">
    <property type="term" value="F:calcium ion binding"/>
    <property type="evidence" value="ECO:0007669"/>
    <property type="project" value="InterPro"/>
</dbReference>
<dbReference type="GO" id="GO:0005874">
    <property type="term" value="C:microtubule"/>
    <property type="evidence" value="ECO:0007669"/>
    <property type="project" value="UniProtKB-KW"/>
</dbReference>
<dbReference type="InterPro" id="IPR008088">
    <property type="entry name" value="Alpha_giardin"/>
</dbReference>
<evidence type="ECO:0000256" key="1">
    <source>
        <dbReference type="ARBA" id="ARBA00004245"/>
    </source>
</evidence>
<dbReference type="GO" id="GO:0005544">
    <property type="term" value="F:calcium-dependent phospholipid binding"/>
    <property type="evidence" value="ECO:0007669"/>
    <property type="project" value="InterPro"/>
</dbReference>
<evidence type="ECO:0000256" key="7">
    <source>
        <dbReference type="ARBA" id="ARBA00023216"/>
    </source>
</evidence>
<dbReference type="GO" id="GO:0005886">
    <property type="term" value="C:plasma membrane"/>
    <property type="evidence" value="ECO:0007669"/>
    <property type="project" value="TreeGrafter"/>
</dbReference>
<evidence type="ECO:0000256" key="5">
    <source>
        <dbReference type="ARBA" id="ARBA00022737"/>
    </source>
</evidence>
<organism evidence="9">
    <name type="scientific">Giardia muris</name>
    <dbReference type="NCBI Taxonomy" id="5742"/>
    <lineage>
        <taxon>Eukaryota</taxon>
        <taxon>Metamonada</taxon>
        <taxon>Diplomonadida</taxon>
        <taxon>Hexamitidae</taxon>
        <taxon>Giardiinae</taxon>
        <taxon>Giardia</taxon>
    </lineage>
</organism>
<comment type="function">
    <text evidence="8">Giardins are involved in parasite attachment to the intestinal mucosa and in the cytoskeletal disassembly and reassembly that marks the transition from infectious trophozoite to transmissible cyst. They may interact with other cytoskeletal proteins such as microtubules in the microribbons or crossbridges, to maintain the integrity of the ventral disk.</text>
</comment>
<dbReference type="GO" id="GO:0001786">
    <property type="term" value="F:phosphatidylserine binding"/>
    <property type="evidence" value="ECO:0007669"/>
    <property type="project" value="TreeGrafter"/>
</dbReference>
<comment type="subcellular location">
    <subcellularLocation>
        <location evidence="1">Cytoplasm</location>
        <location evidence="1">Cytoskeleton</location>
    </subcellularLocation>
</comment>
<dbReference type="SUPFAM" id="SSF47874">
    <property type="entry name" value="Annexin"/>
    <property type="match status" value="1"/>
</dbReference>
<accession>A0A142C648</accession>
<proteinExistence type="inferred from homology"/>
<dbReference type="Gene3D" id="1.10.220.10">
    <property type="entry name" value="Annexin"/>
    <property type="match status" value="4"/>
</dbReference>
<keyword evidence="5" id="KW-0677">Repeat</keyword>
<evidence type="ECO:0000256" key="8">
    <source>
        <dbReference type="ARBA" id="ARBA00025697"/>
    </source>
</evidence>
<dbReference type="GO" id="GO:0005737">
    <property type="term" value="C:cytoplasm"/>
    <property type="evidence" value="ECO:0007669"/>
    <property type="project" value="TreeGrafter"/>
</dbReference>
<keyword evidence="7" id="KW-0041">Annexin</keyword>
<evidence type="ECO:0000256" key="4">
    <source>
        <dbReference type="ARBA" id="ARBA00022701"/>
    </source>
</evidence>
<dbReference type="InterPro" id="IPR037104">
    <property type="entry name" value="Annexin_sf"/>
</dbReference>
<dbReference type="Pfam" id="PF22293">
    <property type="entry name" value="ANXE1_4th"/>
    <property type="match status" value="1"/>
</dbReference>
<dbReference type="EMBL" id="KU341418">
    <property type="protein sequence ID" value="AMP46299.1"/>
    <property type="molecule type" value="Genomic_DNA"/>
</dbReference>
<dbReference type="PANTHER" id="PTHR10502:SF102">
    <property type="entry name" value="ANNEXIN B11"/>
    <property type="match status" value="1"/>
</dbReference>
<evidence type="ECO:0000313" key="9">
    <source>
        <dbReference type="EMBL" id="AMP46299.1"/>
    </source>
</evidence>
<reference evidence="9" key="1">
    <citation type="submission" date="2015-12" db="EMBL/GenBank/DDBJ databases">
        <title>Comparative cell biology and evolution of annexins in diplomonads.</title>
        <authorList>
            <person name="Einarsson E."/>
            <person name="Astvaldsson A."/>
            <person name="Hultenby K."/>
            <person name="Andersson J.O."/>
            <person name="Svard S.G."/>
            <person name="Jerlstrom-Hultqvist J."/>
        </authorList>
    </citation>
    <scope>NUCLEOTIDE SEQUENCE</scope>
</reference>
<dbReference type="AlphaFoldDB" id="A0A142C648"/>
<evidence type="ECO:0000256" key="6">
    <source>
        <dbReference type="ARBA" id="ARBA00023212"/>
    </source>
</evidence>
<dbReference type="PRINTS" id="PR01712">
    <property type="entry name" value="ALPHAGIARDIN"/>
</dbReference>